<dbReference type="SUPFAM" id="SSF53223">
    <property type="entry name" value="Aminoacid dehydrogenase-like, N-terminal domain"/>
    <property type="match status" value="1"/>
</dbReference>
<dbReference type="Gene3D" id="3.40.50.720">
    <property type="entry name" value="NAD(P)-binding Rossmann-like Domain"/>
    <property type="match status" value="1"/>
</dbReference>
<keyword evidence="5" id="KW-1185">Reference proteome</keyword>
<sequence>VLHSIMSVNENLSVHGLIVQLPLDSINRIDTELITNAVSPDKDVDGLSCINAGKLSRGDLNDCFIPCTPNGCMELIRQTGVSVAGKHAVVIGRSKIVGAPMHDLLLWNHATVTTCHSKTPDLPEQVTSPKPVWFRGSTPESCLSLDLMSSCVQVGRADILVVGAGRAEMVRGEWVKEGAVVIDCGINHVPGSVDP</sequence>
<dbReference type="InterPro" id="IPR046346">
    <property type="entry name" value="Aminoacid_DH-like_N_sf"/>
</dbReference>
<evidence type="ECO:0000259" key="2">
    <source>
        <dbReference type="Pfam" id="PF00763"/>
    </source>
</evidence>
<proteinExistence type="predicted"/>
<comment type="caution">
    <text evidence="4">The sequence shown here is derived from an EMBL/GenBank/DDBJ whole genome shotgun (WGS) entry which is preliminary data.</text>
</comment>
<dbReference type="InterPro" id="IPR020631">
    <property type="entry name" value="THF_DH/CycHdrlase_NAD-bd_dom"/>
</dbReference>
<reference evidence="4 5" key="1">
    <citation type="submission" date="2021-06" db="EMBL/GenBank/DDBJ databases">
        <authorList>
            <person name="Palmer J.M."/>
        </authorList>
    </citation>
    <scope>NUCLEOTIDE SEQUENCE [LARGE SCALE GENOMIC DNA]</scope>
    <source>
        <strain evidence="4 5">XC_2019</strain>
        <tissue evidence="4">Muscle</tissue>
    </source>
</reference>
<dbReference type="InterPro" id="IPR000672">
    <property type="entry name" value="THF_DH/CycHdrlase"/>
</dbReference>
<name>A0ABV0RPP8_9TELE</name>
<protein>
    <submittedName>
        <fullName evidence="4">C-1-tetrahydrofolate synthase, cytoplasmic</fullName>
    </submittedName>
</protein>
<dbReference type="SUPFAM" id="SSF51735">
    <property type="entry name" value="NAD(P)-binding Rossmann-fold domains"/>
    <property type="match status" value="1"/>
</dbReference>
<evidence type="ECO:0000256" key="1">
    <source>
        <dbReference type="ARBA" id="ARBA00022563"/>
    </source>
</evidence>
<keyword evidence="1" id="KW-0554">One-carbon metabolism</keyword>
<dbReference type="EMBL" id="JAHRIN010051236">
    <property type="protein sequence ID" value="MEQ2209362.1"/>
    <property type="molecule type" value="Genomic_DNA"/>
</dbReference>
<feature type="domain" description="Tetrahydrofolate dehydrogenase/cyclohydrolase NAD(P)-binding" evidence="3">
    <location>
        <begin position="154"/>
        <end position="189"/>
    </location>
</feature>
<evidence type="ECO:0000313" key="5">
    <source>
        <dbReference type="Proteomes" id="UP001434883"/>
    </source>
</evidence>
<gene>
    <name evidence="4" type="primary">MTHFD1</name>
    <name evidence="4" type="ORF">XENOCAPTIV_029077</name>
</gene>
<dbReference type="PRINTS" id="PR00085">
    <property type="entry name" value="THFDHDRGNASE"/>
</dbReference>
<dbReference type="PANTHER" id="PTHR48099">
    <property type="entry name" value="C-1-TETRAHYDROFOLATE SYNTHASE, CYTOPLASMIC-RELATED"/>
    <property type="match status" value="1"/>
</dbReference>
<accession>A0ABV0RPP8</accession>
<dbReference type="Pfam" id="PF02882">
    <property type="entry name" value="THF_DHG_CYH_C"/>
    <property type="match status" value="2"/>
</dbReference>
<dbReference type="Proteomes" id="UP001434883">
    <property type="component" value="Unassembled WGS sequence"/>
</dbReference>
<feature type="domain" description="Tetrahydrofolate dehydrogenase/cyclohydrolase NAD(P)-binding" evidence="3">
    <location>
        <begin position="66"/>
        <end position="127"/>
    </location>
</feature>
<dbReference type="CDD" id="cd01080">
    <property type="entry name" value="NAD_bind_m-THF_DH_Cyclohyd"/>
    <property type="match status" value="1"/>
</dbReference>
<dbReference type="InterPro" id="IPR020630">
    <property type="entry name" value="THF_DH/CycHdrlase_cat_dom"/>
</dbReference>
<evidence type="ECO:0000313" key="4">
    <source>
        <dbReference type="EMBL" id="MEQ2209362.1"/>
    </source>
</evidence>
<feature type="domain" description="Tetrahydrofolate dehydrogenase/cyclohydrolase catalytic" evidence="2">
    <location>
        <begin position="2"/>
        <end position="45"/>
    </location>
</feature>
<evidence type="ECO:0000259" key="3">
    <source>
        <dbReference type="Pfam" id="PF02882"/>
    </source>
</evidence>
<dbReference type="Pfam" id="PF00763">
    <property type="entry name" value="THF_DHG_CYH"/>
    <property type="match status" value="1"/>
</dbReference>
<dbReference type="Gene3D" id="3.40.50.10860">
    <property type="entry name" value="Leucine Dehydrogenase, chain A, domain 1"/>
    <property type="match status" value="1"/>
</dbReference>
<dbReference type="PANTHER" id="PTHR48099:SF1">
    <property type="entry name" value="C-1-TETRAHYDROFOLATE SYNTHASE, CYTOPLASMIC"/>
    <property type="match status" value="1"/>
</dbReference>
<feature type="non-terminal residue" evidence="4">
    <location>
        <position position="1"/>
    </location>
</feature>
<organism evidence="4 5">
    <name type="scientific">Xenoophorus captivus</name>
    <dbReference type="NCBI Taxonomy" id="1517983"/>
    <lineage>
        <taxon>Eukaryota</taxon>
        <taxon>Metazoa</taxon>
        <taxon>Chordata</taxon>
        <taxon>Craniata</taxon>
        <taxon>Vertebrata</taxon>
        <taxon>Euteleostomi</taxon>
        <taxon>Actinopterygii</taxon>
        <taxon>Neopterygii</taxon>
        <taxon>Teleostei</taxon>
        <taxon>Neoteleostei</taxon>
        <taxon>Acanthomorphata</taxon>
        <taxon>Ovalentaria</taxon>
        <taxon>Atherinomorphae</taxon>
        <taxon>Cyprinodontiformes</taxon>
        <taxon>Goodeidae</taxon>
        <taxon>Xenoophorus</taxon>
    </lineage>
</organism>
<dbReference type="InterPro" id="IPR036291">
    <property type="entry name" value="NAD(P)-bd_dom_sf"/>
</dbReference>